<evidence type="ECO:0000256" key="1">
    <source>
        <dbReference type="ARBA" id="ARBA00004141"/>
    </source>
</evidence>
<dbReference type="Pfam" id="PF03311">
    <property type="entry name" value="Cornichon"/>
    <property type="match status" value="1"/>
</dbReference>
<reference evidence="7" key="1">
    <citation type="submission" date="2020-12" db="EMBL/GenBank/DDBJ databases">
        <authorList>
            <consortium name="Molecular Ecology Group"/>
        </authorList>
    </citation>
    <scope>NUCLEOTIDE SEQUENCE</scope>
    <source>
        <strain evidence="7">TBG_1078</strain>
    </source>
</reference>
<proteinExistence type="inferred from homology"/>
<dbReference type="SMART" id="SM01398">
    <property type="entry name" value="Cornichon"/>
    <property type="match status" value="1"/>
</dbReference>
<dbReference type="GO" id="GO:0016192">
    <property type="term" value="P:vesicle-mediated transport"/>
    <property type="evidence" value="ECO:0007669"/>
    <property type="project" value="InterPro"/>
</dbReference>
<evidence type="ECO:0000313" key="8">
    <source>
        <dbReference type="Proteomes" id="UP000645828"/>
    </source>
</evidence>
<evidence type="ECO:0000313" key="7">
    <source>
        <dbReference type="EMBL" id="CAD7684549.1"/>
    </source>
</evidence>
<evidence type="ECO:0000256" key="3">
    <source>
        <dbReference type="ARBA" id="ARBA00022692"/>
    </source>
</evidence>
<dbReference type="PANTHER" id="PTHR12290">
    <property type="entry name" value="CORNICHON-RELATED"/>
    <property type="match status" value="1"/>
</dbReference>
<accession>A0A811Z8S7</accession>
<dbReference type="AlphaFoldDB" id="A0A811Z8S7"/>
<evidence type="ECO:0000256" key="5">
    <source>
        <dbReference type="ARBA" id="ARBA00023136"/>
    </source>
</evidence>
<dbReference type="EMBL" id="CAJHUB010000757">
    <property type="protein sequence ID" value="CAD7684549.1"/>
    <property type="molecule type" value="Genomic_DNA"/>
</dbReference>
<dbReference type="GO" id="GO:0016020">
    <property type="term" value="C:membrane"/>
    <property type="evidence" value="ECO:0007669"/>
    <property type="project" value="UniProtKB-SubCell"/>
</dbReference>
<organism evidence="7 8">
    <name type="scientific">Nyctereutes procyonoides</name>
    <name type="common">Raccoon dog</name>
    <name type="synonym">Canis procyonoides</name>
    <dbReference type="NCBI Taxonomy" id="34880"/>
    <lineage>
        <taxon>Eukaryota</taxon>
        <taxon>Metazoa</taxon>
        <taxon>Chordata</taxon>
        <taxon>Craniata</taxon>
        <taxon>Vertebrata</taxon>
        <taxon>Euteleostomi</taxon>
        <taxon>Mammalia</taxon>
        <taxon>Eutheria</taxon>
        <taxon>Laurasiatheria</taxon>
        <taxon>Carnivora</taxon>
        <taxon>Caniformia</taxon>
        <taxon>Canidae</taxon>
        <taxon>Nyctereutes</taxon>
    </lineage>
</organism>
<comment type="similarity">
    <text evidence="2">Belongs to the cornichon family.</text>
</comment>
<feature type="transmembrane region" description="Helical" evidence="6">
    <location>
        <begin position="59"/>
        <end position="78"/>
    </location>
</feature>
<dbReference type="Proteomes" id="UP000645828">
    <property type="component" value="Unassembled WGS sequence"/>
</dbReference>
<sequence length="139" mass="16298">MPFKFRAFCNMLVMLLTTALIFFASWHIVGSGKLRTDYKNTLNVLPVQYLESLVFPENFIQVFFCVVLLCAPCARWLILGLNMPPLAYCIWRYHDPMTIMNVDILVYCQKEGWCNLLFYLLGFFFLNYPSSMIYILMSS</sequence>
<evidence type="ECO:0000256" key="6">
    <source>
        <dbReference type="SAM" id="Phobius"/>
    </source>
</evidence>
<dbReference type="InterPro" id="IPR003377">
    <property type="entry name" value="Cornichon"/>
</dbReference>
<gene>
    <name evidence="7" type="ORF">NYPRO_LOCUS17342</name>
</gene>
<evidence type="ECO:0000256" key="2">
    <source>
        <dbReference type="ARBA" id="ARBA00010095"/>
    </source>
</evidence>
<name>A0A811Z8S7_NYCPR</name>
<keyword evidence="5 6" id="KW-0472">Membrane</keyword>
<protein>
    <submittedName>
        <fullName evidence="7">(raccoon dog) hypothetical protein</fullName>
    </submittedName>
</protein>
<comment type="caution">
    <text evidence="7">The sequence shown here is derived from an EMBL/GenBank/DDBJ whole genome shotgun (WGS) entry which is preliminary data.</text>
</comment>
<keyword evidence="8" id="KW-1185">Reference proteome</keyword>
<keyword evidence="3 6" id="KW-0812">Transmembrane</keyword>
<evidence type="ECO:0000256" key="4">
    <source>
        <dbReference type="ARBA" id="ARBA00022989"/>
    </source>
</evidence>
<comment type="subcellular location">
    <subcellularLocation>
        <location evidence="1">Membrane</location>
        <topology evidence="1">Multi-pass membrane protein</topology>
    </subcellularLocation>
</comment>
<feature type="transmembrane region" description="Helical" evidence="6">
    <location>
        <begin position="116"/>
        <end position="137"/>
    </location>
</feature>
<keyword evidence="4 6" id="KW-1133">Transmembrane helix</keyword>